<dbReference type="AlphaFoldDB" id="E3J933"/>
<keyword evidence="2" id="KW-0274">FAD</keyword>
<proteinExistence type="predicted"/>
<dbReference type="InParanoid" id="E3J933"/>
<dbReference type="EC" id="1.14.13.92" evidence="5"/>
<dbReference type="PANTHER" id="PTHR43098">
    <property type="entry name" value="L-ORNITHINE N(5)-MONOOXYGENASE-RELATED"/>
    <property type="match status" value="1"/>
</dbReference>
<dbReference type="STRING" id="298654.FraEuI1c_2886"/>
<organism evidence="5 6">
    <name type="scientific">Pseudofrankia inefficax (strain DSM 45817 / CECT 9037 / DDB 130130 / EuI1c)</name>
    <name type="common">Frankia inefficax</name>
    <dbReference type="NCBI Taxonomy" id="298654"/>
    <lineage>
        <taxon>Bacteria</taxon>
        <taxon>Bacillati</taxon>
        <taxon>Actinomycetota</taxon>
        <taxon>Actinomycetes</taxon>
        <taxon>Frankiales</taxon>
        <taxon>Frankiaceae</taxon>
        <taxon>Pseudofrankia</taxon>
    </lineage>
</organism>
<dbReference type="eggNOG" id="COG2072">
    <property type="taxonomic scope" value="Bacteria"/>
</dbReference>
<evidence type="ECO:0000313" key="6">
    <source>
        <dbReference type="Proteomes" id="UP000002484"/>
    </source>
</evidence>
<keyword evidence="4 5" id="KW-0560">Oxidoreductase</keyword>
<evidence type="ECO:0000256" key="2">
    <source>
        <dbReference type="ARBA" id="ARBA00022827"/>
    </source>
</evidence>
<protein>
    <submittedName>
        <fullName evidence="5">Phenylacetone monooxygenase</fullName>
        <ecNumber evidence="5">1.14.13.92</ecNumber>
    </submittedName>
</protein>
<keyword evidence="1" id="KW-0285">Flavoprotein</keyword>
<sequence length="546" mass="61308">MSLMTTPPSPTATDFEAIVIGAGVAGIYQLHAARSLGLRCLLVDAGPDLGGTWYNNRYPGCRFDSESYSYGYSFSADLLREWHWVERFSPQPENLRYLNFVADRLELRPYMRFGFRVERASWDEAALRWRIRSEDGQELTARFLLPALGQLSIPTSPRFEGAGSFQGRAFHTFDWPHDGIDLRGRRVGVVGTGATGIQVISSVAGEVSELYVFQRRPNWSAPLNNSPISAREMADIRRRYAEIFEACAATPGGFIHGPDQRAFDEVPREERLALWEKLYDEPGFGIWLANFKDIFVEGQANREISDFIAEKIRERVADPAVAAKLIPTDHGFGSRRLPLETRYFEVYNQPNVTLVDLQETPVERLTAKGIRTTAREYELDVIVYATGFDAITGAYDRIDIRGVDGQLLRDKWDDGPVTHHGLASRGFPNLLMVAGPQSASASTNYPRGIETSVEWITGLLRHLREHGYHRVEATAQAEQDWVEEAVRAYDKTLIPAGKGWVTGANSNIPGREQPRGRPLIYTAGAPRYRKTITRLAEAGYEGFELS</sequence>
<evidence type="ECO:0000256" key="4">
    <source>
        <dbReference type="ARBA" id="ARBA00023002"/>
    </source>
</evidence>
<dbReference type="HOGENOM" id="CLU_006937_8_1_11"/>
<evidence type="ECO:0000256" key="1">
    <source>
        <dbReference type="ARBA" id="ARBA00022630"/>
    </source>
</evidence>
<gene>
    <name evidence="5" type="ordered locus">FraEuI1c_2886</name>
</gene>
<dbReference type="GO" id="GO:0033776">
    <property type="term" value="F:phenylacetone monooxygenase activity"/>
    <property type="evidence" value="ECO:0007669"/>
    <property type="project" value="UniProtKB-EC"/>
</dbReference>
<dbReference type="EMBL" id="CP002299">
    <property type="protein sequence ID" value="ADP80912.1"/>
    <property type="molecule type" value="Genomic_DNA"/>
</dbReference>
<dbReference type="PANTHER" id="PTHR43098:SF5">
    <property type="entry name" value="DUAL-FUNCTIONAL MONOOXYGENASE_METHYLTRANSFERASE PSOF"/>
    <property type="match status" value="1"/>
</dbReference>
<dbReference type="KEGG" id="fri:FraEuI1c_2886"/>
<dbReference type="SUPFAM" id="SSF51905">
    <property type="entry name" value="FAD/NAD(P)-binding domain"/>
    <property type="match status" value="2"/>
</dbReference>
<dbReference type="Pfam" id="PF13450">
    <property type="entry name" value="NAD_binding_8"/>
    <property type="match status" value="1"/>
</dbReference>
<dbReference type="InterPro" id="IPR050775">
    <property type="entry name" value="FAD-binding_Monooxygenases"/>
</dbReference>
<evidence type="ECO:0000256" key="3">
    <source>
        <dbReference type="ARBA" id="ARBA00022857"/>
    </source>
</evidence>
<reference evidence="5 6" key="1">
    <citation type="submission" date="2010-10" db="EMBL/GenBank/DDBJ databases">
        <title>Complete sequence of Frankia sp. EuI1c.</title>
        <authorList>
            <consortium name="US DOE Joint Genome Institute"/>
            <person name="Lucas S."/>
            <person name="Copeland A."/>
            <person name="Lapidus A."/>
            <person name="Cheng J.-F."/>
            <person name="Bruce D."/>
            <person name="Goodwin L."/>
            <person name="Pitluck S."/>
            <person name="Chertkov O."/>
            <person name="Detter J.C."/>
            <person name="Han C."/>
            <person name="Tapia R."/>
            <person name="Land M."/>
            <person name="Hauser L."/>
            <person name="Jeffries C."/>
            <person name="Kyrpides N."/>
            <person name="Ivanova N."/>
            <person name="Mikhailova N."/>
            <person name="Beauchemin N."/>
            <person name="Sen A."/>
            <person name="Sur S.A."/>
            <person name="Gtari M."/>
            <person name="Wall L."/>
            <person name="Tisa L."/>
            <person name="Woyke T."/>
        </authorList>
    </citation>
    <scope>NUCLEOTIDE SEQUENCE [LARGE SCALE GENOMIC DNA]</scope>
    <source>
        <strain evidence="6">DSM 45817 / CECT 9037 / EuI1c</strain>
    </source>
</reference>
<name>E3J933_PSEI1</name>
<dbReference type="Gene3D" id="3.50.50.60">
    <property type="entry name" value="FAD/NAD(P)-binding domain"/>
    <property type="match status" value="2"/>
</dbReference>
<keyword evidence="5" id="KW-0503">Monooxygenase</keyword>
<keyword evidence="3" id="KW-0521">NADP</keyword>
<keyword evidence="6" id="KW-1185">Reference proteome</keyword>
<dbReference type="InterPro" id="IPR036188">
    <property type="entry name" value="FAD/NAD-bd_sf"/>
</dbReference>
<dbReference type="Proteomes" id="UP000002484">
    <property type="component" value="Chromosome"/>
</dbReference>
<evidence type="ECO:0000313" key="5">
    <source>
        <dbReference type="EMBL" id="ADP80912.1"/>
    </source>
</evidence>
<accession>E3J933</accession>